<dbReference type="InterPro" id="IPR015943">
    <property type="entry name" value="WD40/YVTN_repeat-like_dom_sf"/>
</dbReference>
<dbReference type="AlphaFoldDB" id="A0AB39XXI6"/>
<dbReference type="EMBL" id="CP165727">
    <property type="protein sequence ID" value="XDV62462.1"/>
    <property type="molecule type" value="Genomic_DNA"/>
</dbReference>
<evidence type="ECO:0000313" key="1">
    <source>
        <dbReference type="EMBL" id="XDV62462.1"/>
    </source>
</evidence>
<protein>
    <submittedName>
        <fullName evidence="1">WD40 repeat domain-containing protein</fullName>
    </submittedName>
</protein>
<organism evidence="1">
    <name type="scientific">Streptomyces sp. R33</name>
    <dbReference type="NCBI Taxonomy" id="3238629"/>
    <lineage>
        <taxon>Bacteria</taxon>
        <taxon>Bacillati</taxon>
        <taxon>Actinomycetota</taxon>
        <taxon>Actinomycetes</taxon>
        <taxon>Kitasatosporales</taxon>
        <taxon>Streptomycetaceae</taxon>
        <taxon>Streptomyces</taxon>
    </lineage>
</organism>
<accession>A0AB39XXI6</accession>
<dbReference type="PANTHER" id="PTHR19879">
    <property type="entry name" value="TRANSCRIPTION INITIATION FACTOR TFIID"/>
    <property type="match status" value="1"/>
</dbReference>
<proteinExistence type="predicted"/>
<dbReference type="RefSeq" id="WP_369777029.1">
    <property type="nucleotide sequence ID" value="NZ_CP165727.1"/>
</dbReference>
<sequence length="248" mass="26544">MSTGAVFSPDGRTLATAANRAVILWDVAQRTRRATLVPKEYVHYEVHGLAFSPDSRVLAVGGYGYQKIILWNVATRTQAGTFSSASSGPVYRLSFSPKGDILAWSAVESANTAIGGDFGIVLWDLTENARRTTFTVHTSPGTAVAFSPDGRMLASDGGGVSLWLIAQSERMATLSLPQDSATAFLRGPVFSADGRLLATTGSKNSVVLWDVDPKSWVRRLCAKAARDLTPQEWGSVMTGQPYQSVCAP</sequence>
<dbReference type="Gene3D" id="2.130.10.10">
    <property type="entry name" value="YVTN repeat-like/Quinoprotein amine dehydrogenase"/>
    <property type="match status" value="2"/>
</dbReference>
<dbReference type="SUPFAM" id="SSF101908">
    <property type="entry name" value="Putative isomerase YbhE"/>
    <property type="match status" value="1"/>
</dbReference>
<dbReference type="Pfam" id="PF00400">
    <property type="entry name" value="WD40"/>
    <property type="match status" value="4"/>
</dbReference>
<reference evidence="1" key="1">
    <citation type="submission" date="2024-08" db="EMBL/GenBank/DDBJ databases">
        <authorList>
            <person name="Yu S.T."/>
        </authorList>
    </citation>
    <scope>NUCLEOTIDE SEQUENCE</scope>
    <source>
        <strain evidence="1">R33</strain>
    </source>
</reference>
<name>A0AB39XXI6_9ACTN</name>
<dbReference type="SMART" id="SM00320">
    <property type="entry name" value="WD40"/>
    <property type="match status" value="4"/>
</dbReference>
<dbReference type="PANTHER" id="PTHR19879:SF9">
    <property type="entry name" value="TRANSCRIPTION INITIATION FACTOR TFIID SUBUNIT 5"/>
    <property type="match status" value="1"/>
</dbReference>
<gene>
    <name evidence="1" type="ORF">AB5J51_05710</name>
</gene>
<dbReference type="InterPro" id="IPR001680">
    <property type="entry name" value="WD40_rpt"/>
</dbReference>